<organism evidence="1 2">
    <name type="scientific">Melastoma candidum</name>
    <dbReference type="NCBI Taxonomy" id="119954"/>
    <lineage>
        <taxon>Eukaryota</taxon>
        <taxon>Viridiplantae</taxon>
        <taxon>Streptophyta</taxon>
        <taxon>Embryophyta</taxon>
        <taxon>Tracheophyta</taxon>
        <taxon>Spermatophyta</taxon>
        <taxon>Magnoliopsida</taxon>
        <taxon>eudicotyledons</taxon>
        <taxon>Gunneridae</taxon>
        <taxon>Pentapetalae</taxon>
        <taxon>rosids</taxon>
        <taxon>malvids</taxon>
        <taxon>Myrtales</taxon>
        <taxon>Melastomataceae</taxon>
        <taxon>Melastomatoideae</taxon>
        <taxon>Melastomateae</taxon>
        <taxon>Melastoma</taxon>
    </lineage>
</organism>
<comment type="caution">
    <text evidence="1">The sequence shown here is derived from an EMBL/GenBank/DDBJ whole genome shotgun (WGS) entry which is preliminary data.</text>
</comment>
<protein>
    <submittedName>
        <fullName evidence="1">Uncharacterized protein</fullName>
    </submittedName>
</protein>
<reference evidence="2" key="1">
    <citation type="journal article" date="2023" name="Front. Plant Sci.">
        <title>Chromosomal-level genome assembly of Melastoma candidum provides insights into trichome evolution.</title>
        <authorList>
            <person name="Zhong Y."/>
            <person name="Wu W."/>
            <person name="Sun C."/>
            <person name="Zou P."/>
            <person name="Liu Y."/>
            <person name="Dai S."/>
            <person name="Zhou R."/>
        </authorList>
    </citation>
    <scope>NUCLEOTIDE SEQUENCE [LARGE SCALE GENOMIC DNA]</scope>
</reference>
<dbReference type="Proteomes" id="UP001057402">
    <property type="component" value="Chromosome 1"/>
</dbReference>
<evidence type="ECO:0000313" key="1">
    <source>
        <dbReference type="EMBL" id="KAI4389247.1"/>
    </source>
</evidence>
<dbReference type="EMBL" id="CM042880">
    <property type="protein sequence ID" value="KAI4389247.1"/>
    <property type="molecule type" value="Genomic_DNA"/>
</dbReference>
<keyword evidence="2" id="KW-1185">Reference proteome</keyword>
<accession>A0ACB9SDC8</accession>
<sequence>MAIAIPFFQQVTGINIIAFYAPVLFHVDVHCRQVRPEVLVLGGWDSDVLLPVGSGWSWGPLNCLIPSEIFPMKIHSTRQSISVAVNLAAIFVLSQTFLTMLCYFKFGTSYSMRAGSW</sequence>
<evidence type="ECO:0000313" key="2">
    <source>
        <dbReference type="Proteomes" id="UP001057402"/>
    </source>
</evidence>
<name>A0ACB9SDC8_9MYRT</name>
<proteinExistence type="predicted"/>
<gene>
    <name evidence="1" type="ORF">MLD38_001495</name>
</gene>